<evidence type="ECO:0000256" key="2">
    <source>
        <dbReference type="SAM" id="Phobius"/>
    </source>
</evidence>
<feature type="region of interest" description="Disordered" evidence="1">
    <location>
        <begin position="79"/>
        <end position="98"/>
    </location>
</feature>
<evidence type="ECO:0000313" key="3">
    <source>
        <dbReference type="EMBL" id="PIO45966.1"/>
    </source>
</evidence>
<protein>
    <submittedName>
        <fullName evidence="3">Uncharacterized protein</fullName>
    </submittedName>
</protein>
<organism evidence="3 4">
    <name type="scientific">Phyllobacterium zundukense</name>
    <dbReference type="NCBI Taxonomy" id="1867719"/>
    <lineage>
        <taxon>Bacteria</taxon>
        <taxon>Pseudomonadati</taxon>
        <taxon>Pseudomonadota</taxon>
        <taxon>Alphaproteobacteria</taxon>
        <taxon>Hyphomicrobiales</taxon>
        <taxon>Phyllobacteriaceae</taxon>
        <taxon>Phyllobacterium</taxon>
    </lineage>
</organism>
<reference evidence="3 4" key="1">
    <citation type="journal article" date="2017" name="Int J Environ Stud">
        <title>Does the Miocene-Pliocene relict legume Oxytropis triphylla form nitrogen-fixing nodules with a combination of bacterial strains?</title>
        <authorList>
            <person name="Safronova V."/>
            <person name="Belimov A."/>
            <person name="Sazanova A."/>
            <person name="Kuznetsova I."/>
            <person name="Popova J."/>
            <person name="Andronov E."/>
            <person name="Verkhozina A."/>
            <person name="Tikhonovich I."/>
        </authorList>
    </citation>
    <scope>NUCLEOTIDE SEQUENCE [LARGE SCALE GENOMIC DNA]</scope>
    <source>
        <strain evidence="3 4">Tri-38</strain>
    </source>
</reference>
<gene>
    <name evidence="3" type="ORF">B5P45_05395</name>
</gene>
<dbReference type="Proteomes" id="UP000232163">
    <property type="component" value="Unassembled WGS sequence"/>
</dbReference>
<proteinExistence type="predicted"/>
<comment type="caution">
    <text evidence="3">The sequence shown here is derived from an EMBL/GenBank/DDBJ whole genome shotgun (WGS) entry which is preliminary data.</text>
</comment>
<dbReference type="AlphaFoldDB" id="A0A2N9W2J8"/>
<keyword evidence="4" id="KW-1185">Reference proteome</keyword>
<evidence type="ECO:0000256" key="1">
    <source>
        <dbReference type="SAM" id="MobiDB-lite"/>
    </source>
</evidence>
<dbReference type="EMBL" id="MZMT01000014">
    <property type="protein sequence ID" value="PIO45966.1"/>
    <property type="molecule type" value="Genomic_DNA"/>
</dbReference>
<accession>A0A2N9W2J8</accession>
<sequence>MCCALGALLIALITAWRTRFRALLGWWPRARLAVTFVATAITLIAGSALAAQHFSHYVARAQVNERGILAEILAQPICSGGGRKQKARDDVPGPSLHI</sequence>
<keyword evidence="2" id="KW-1133">Transmembrane helix</keyword>
<dbReference type="KEGG" id="pht:BLM14_05045"/>
<feature type="transmembrane region" description="Helical" evidence="2">
    <location>
        <begin position="33"/>
        <end position="51"/>
    </location>
</feature>
<keyword evidence="2" id="KW-0472">Membrane</keyword>
<name>A0A2N9W2J8_9HYPH</name>
<dbReference type="RefSeq" id="WP_099998389.1">
    <property type="nucleotide sequence ID" value="NZ_CP017940.1"/>
</dbReference>
<dbReference type="OrthoDB" id="8455601at2"/>
<evidence type="ECO:0000313" key="4">
    <source>
        <dbReference type="Proteomes" id="UP000232163"/>
    </source>
</evidence>
<keyword evidence="2" id="KW-0812">Transmembrane</keyword>